<keyword evidence="1" id="KW-0812">Transmembrane</keyword>
<proteinExistence type="predicted"/>
<feature type="transmembrane region" description="Helical" evidence="1">
    <location>
        <begin position="240"/>
        <end position="263"/>
    </location>
</feature>
<protein>
    <recommendedName>
        <fullName evidence="4">ABC transporter permease</fullName>
    </recommendedName>
</protein>
<evidence type="ECO:0000313" key="2">
    <source>
        <dbReference type="EMBL" id="AJD92767.1"/>
    </source>
</evidence>
<dbReference type="Proteomes" id="UP000031449">
    <property type="component" value="Chromosome"/>
</dbReference>
<sequence length="534" mass="57519">MNRKSFHQTGALIKFYLRTDLLRLVIWILSITALTLLTAWAFEDLYQSEAERMAVAETMRNPAMTAMVGPGYGLENYTTGPMMAHQMLLFTAILAAVMTILLTARHTRGDEEDGRLEMIGSLPAGRLAPLTAVLITIGLSQLILALAIGASLTALGIDTLPASDSFLYGAAIGATGLFFAGVTALFAQLAESSRGTTGFAFLILGVSYIVRALGDVSNETVSWISPLGWALKTEVYVNNYVSPVLILIAGSLLLVVAAFSLILKRDLGSGLLPARAGRRHASPLLLSPFGLALRLLRTSIIVWGIALMAIGASYGSVLGDLESFFGSNEMLSNMVDPDSGLTLTEQFVSMLMAIMSMMAAVPALMFFFKLKSEENKNRMENLYARAVSRQKVFLSYLGISVLFGSLMMVIATVSLWSASVPVMDEPMSFGTVMLSGLVYLPAIWVMIGLGALFTGLKPGVASVAWGYLIYSFLVVYLGGLLQLPEWPGKLSPFGHVPQIPGEDFSFIPLLSLILIAALLYAAGIFSYKQRDLKG</sequence>
<dbReference type="OrthoDB" id="2014935at2"/>
<evidence type="ECO:0000313" key="3">
    <source>
        <dbReference type="Proteomes" id="UP000031449"/>
    </source>
</evidence>
<dbReference type="AlphaFoldDB" id="A0A0B5AVM8"/>
<keyword evidence="1" id="KW-1133">Transmembrane helix</keyword>
<feature type="transmembrane region" description="Helical" evidence="1">
    <location>
        <begin position="198"/>
        <end position="214"/>
    </location>
</feature>
<keyword evidence="3" id="KW-1185">Reference proteome</keyword>
<feature type="transmembrane region" description="Helical" evidence="1">
    <location>
        <begin position="463"/>
        <end position="484"/>
    </location>
</feature>
<feature type="transmembrane region" description="Helical" evidence="1">
    <location>
        <begin position="166"/>
        <end position="186"/>
    </location>
</feature>
<accession>A0A0B5AVM8</accession>
<keyword evidence="1" id="KW-0472">Membrane</keyword>
<feature type="transmembrane region" description="Helical" evidence="1">
    <location>
        <begin position="127"/>
        <end position="154"/>
    </location>
</feature>
<name>A0A0B5AVM8_9BACL</name>
<feature type="transmembrane region" description="Helical" evidence="1">
    <location>
        <begin position="393"/>
        <end position="416"/>
    </location>
</feature>
<dbReference type="HOGENOM" id="CLU_036785_2_0_9"/>
<feature type="transmembrane region" description="Helical" evidence="1">
    <location>
        <begin position="347"/>
        <end position="368"/>
    </location>
</feature>
<dbReference type="KEGG" id="jeo:JMA_34500"/>
<evidence type="ECO:0000256" key="1">
    <source>
        <dbReference type="SAM" id="Phobius"/>
    </source>
</evidence>
<dbReference type="STRING" id="1508404.JMA_34500"/>
<reference evidence="2 3" key="1">
    <citation type="submission" date="2014-08" db="EMBL/GenBank/DDBJ databases">
        <title>Complete genome of a marine bacteria Jeotgalibacillus malaysiensis.</title>
        <authorList>
            <person name="Yaakop A.S."/>
            <person name="Chan K.-G."/>
            <person name="Goh K.M."/>
        </authorList>
    </citation>
    <scope>NUCLEOTIDE SEQUENCE [LARGE SCALE GENOMIC DNA]</scope>
    <source>
        <strain evidence="2 3">D5</strain>
    </source>
</reference>
<feature type="transmembrane region" description="Helical" evidence="1">
    <location>
        <begin position="87"/>
        <end position="106"/>
    </location>
</feature>
<organism evidence="2 3">
    <name type="scientific">Jeotgalibacillus malaysiensis</name>
    <dbReference type="NCBI Taxonomy" id="1508404"/>
    <lineage>
        <taxon>Bacteria</taxon>
        <taxon>Bacillati</taxon>
        <taxon>Bacillota</taxon>
        <taxon>Bacilli</taxon>
        <taxon>Bacillales</taxon>
        <taxon>Caryophanaceae</taxon>
        <taxon>Jeotgalibacillus</taxon>
    </lineage>
</organism>
<dbReference type="BioCyc" id="JESP1508404:G14D9-12731-MONOMER"/>
<feature type="transmembrane region" description="Helical" evidence="1">
    <location>
        <begin position="284"/>
        <end position="310"/>
    </location>
</feature>
<feature type="transmembrane region" description="Helical" evidence="1">
    <location>
        <begin position="21"/>
        <end position="42"/>
    </location>
</feature>
<gene>
    <name evidence="2" type="ORF">JMA_34500</name>
</gene>
<evidence type="ECO:0008006" key="4">
    <source>
        <dbReference type="Google" id="ProtNLM"/>
    </source>
</evidence>
<dbReference type="EMBL" id="CP009416">
    <property type="protein sequence ID" value="AJD92767.1"/>
    <property type="molecule type" value="Genomic_DNA"/>
</dbReference>
<feature type="transmembrane region" description="Helical" evidence="1">
    <location>
        <begin position="504"/>
        <end position="527"/>
    </location>
</feature>
<feature type="transmembrane region" description="Helical" evidence="1">
    <location>
        <begin position="436"/>
        <end position="456"/>
    </location>
</feature>